<evidence type="ECO:0000313" key="3">
    <source>
        <dbReference type="Proteomes" id="UP000440498"/>
    </source>
</evidence>
<proteinExistence type="predicted"/>
<name>A0A6A7N716_9BURK</name>
<organism evidence="2 3">
    <name type="scientific">Rugamonas aquatica</name>
    <dbReference type="NCBI Taxonomy" id="2743357"/>
    <lineage>
        <taxon>Bacteria</taxon>
        <taxon>Pseudomonadati</taxon>
        <taxon>Pseudomonadota</taxon>
        <taxon>Betaproteobacteria</taxon>
        <taxon>Burkholderiales</taxon>
        <taxon>Oxalobacteraceae</taxon>
        <taxon>Telluria group</taxon>
        <taxon>Rugamonas</taxon>
    </lineage>
</organism>
<reference evidence="2 3" key="1">
    <citation type="submission" date="2019-10" db="EMBL/GenBank/DDBJ databases">
        <title>Two novel species isolated from a subtropical stream in China.</title>
        <authorList>
            <person name="Lu H."/>
        </authorList>
    </citation>
    <scope>NUCLEOTIDE SEQUENCE [LARGE SCALE GENOMIC DNA]</scope>
    <source>
        <strain evidence="2 3">FT29W</strain>
    </source>
</reference>
<keyword evidence="3" id="KW-1185">Reference proteome</keyword>
<dbReference type="AlphaFoldDB" id="A0A6A7N716"/>
<gene>
    <name evidence="2" type="ORF">GEV02_21170</name>
</gene>
<dbReference type="SMART" id="SM00953">
    <property type="entry name" value="RES"/>
    <property type="match status" value="1"/>
</dbReference>
<accession>A0A6A7N716</accession>
<evidence type="ECO:0000259" key="1">
    <source>
        <dbReference type="SMART" id="SM00953"/>
    </source>
</evidence>
<dbReference type="EMBL" id="WHUG01000009">
    <property type="protein sequence ID" value="MQA40668.1"/>
    <property type="molecule type" value="Genomic_DNA"/>
</dbReference>
<evidence type="ECO:0000313" key="2">
    <source>
        <dbReference type="EMBL" id="MQA40668.1"/>
    </source>
</evidence>
<protein>
    <submittedName>
        <fullName evidence="2">RES domain-containing protein</fullName>
    </submittedName>
</protein>
<dbReference type="InterPro" id="IPR014914">
    <property type="entry name" value="RES_dom"/>
</dbReference>
<dbReference type="Pfam" id="PF08808">
    <property type="entry name" value="RES"/>
    <property type="match status" value="1"/>
</dbReference>
<comment type="caution">
    <text evidence="2">The sequence shown here is derived from an EMBL/GenBank/DDBJ whole genome shotgun (WGS) entry which is preliminary data.</text>
</comment>
<dbReference type="Proteomes" id="UP000440498">
    <property type="component" value="Unassembled WGS sequence"/>
</dbReference>
<sequence length="422" mass="47422">MDETPSMCSDCAKNRHLRNLIARDGTELLCSLCRQQRPKVFDLDRLADILSDVIQENFAPVGWEPGGRGDSLETIVGELLIQDVEFLDILVETLVERDDHDLRDGGEAFFDGGGEYCAVRHRVKVDLLFDHWHSITAELKHKRRFFSASAHALFDGLFSDIETYSTWNVNLRTREPVIRTLAPGMLVYRARAIEPGQAGEILAAPYREVGPPPRAKARSMRMSPEGVVALYVAMKPTTAIAELRPAIGGTVAVVELALARPLQVLDFERLERAFDAGWSELLHPDPQSARETRQFLCTLHRLIAAPVVPGHEDDYLITQSMAEYLSHVHPLKLDGILFKSVQDQGGTNLVVFPGWDGSADEDLFPVDYVDGSVAFHRVHRVAYAADRLTVHQDWDDEVCLLTKDQMEDLKEDSREQERENDG</sequence>
<feature type="domain" description="RES" evidence="1">
    <location>
        <begin position="205"/>
        <end position="362"/>
    </location>
</feature>
<dbReference type="RefSeq" id="WP_152839964.1">
    <property type="nucleotide sequence ID" value="NZ_WHUG01000009.1"/>
</dbReference>